<feature type="compositionally biased region" description="Pro residues" evidence="1">
    <location>
        <begin position="511"/>
        <end position="523"/>
    </location>
</feature>
<comment type="caution">
    <text evidence="2">The sequence shown here is derived from an EMBL/GenBank/DDBJ whole genome shotgun (WGS) entry which is preliminary data.</text>
</comment>
<dbReference type="EMBL" id="JBFAIH010000012">
    <property type="protein sequence ID" value="MEV0365102.1"/>
    <property type="molecule type" value="Genomic_DNA"/>
</dbReference>
<organism evidence="2 3">
    <name type="scientific">Nocardia fusca</name>
    <dbReference type="NCBI Taxonomy" id="941183"/>
    <lineage>
        <taxon>Bacteria</taxon>
        <taxon>Bacillati</taxon>
        <taxon>Actinomycetota</taxon>
        <taxon>Actinomycetes</taxon>
        <taxon>Mycobacteriales</taxon>
        <taxon>Nocardiaceae</taxon>
        <taxon>Nocardia</taxon>
    </lineage>
</organism>
<feature type="compositionally biased region" description="Polar residues" evidence="1">
    <location>
        <begin position="491"/>
        <end position="510"/>
    </location>
</feature>
<feature type="compositionally biased region" description="Low complexity" evidence="1">
    <location>
        <begin position="551"/>
        <end position="562"/>
    </location>
</feature>
<gene>
    <name evidence="2" type="ORF">AB0H72_20610</name>
</gene>
<evidence type="ECO:0008006" key="4">
    <source>
        <dbReference type="Google" id="ProtNLM"/>
    </source>
</evidence>
<proteinExistence type="predicted"/>
<feature type="region of interest" description="Disordered" evidence="1">
    <location>
        <begin position="423"/>
        <end position="445"/>
    </location>
</feature>
<feature type="region of interest" description="Disordered" evidence="1">
    <location>
        <begin position="458"/>
        <end position="589"/>
    </location>
</feature>
<protein>
    <recommendedName>
        <fullName evidence="4">PPE family protein</fullName>
    </recommendedName>
</protein>
<feature type="compositionally biased region" description="Low complexity" evidence="1">
    <location>
        <begin position="357"/>
        <end position="366"/>
    </location>
</feature>
<evidence type="ECO:0000313" key="3">
    <source>
        <dbReference type="Proteomes" id="UP001551658"/>
    </source>
</evidence>
<name>A0ABV3FBN0_9NOCA</name>
<evidence type="ECO:0000256" key="1">
    <source>
        <dbReference type="SAM" id="MobiDB-lite"/>
    </source>
</evidence>
<dbReference type="InterPro" id="IPR038332">
    <property type="entry name" value="PPE_sf"/>
</dbReference>
<sequence>MSEQGLPEILLPGVGDYVANQQSQAAIQQTTEAQDRVASWDSGLADVGAGTDPDFVTSIEHFEGMTHQALYEAVHGQGGMDAAGLRTLQQVWRENYSDLLNLTMFNRLGLNRIFSDGLWTGAASDAAQVASERYAAAANQIGQVFASVADRLDALAWSAEAVRAAVQPPPGTAVLYADPDDPSQSVLPGLVNPEFSDQDRVARELARQEAVRALNNIYKPTYPPAGSGVPTYVSVPQIAGDVPGAPGGNSPGAPGSPVTTSTTPPGGPASPEAPGEATSPAGDTPTGLDPSQLEALEGLLPETGETPQDPAATTTAGVTPSTTTMPGSPGLGTPAPTVDSPDQPGRTITSPGGPGAPGTSTTQPGAMATGARGASPAGRNPMMPMAPGAAANRRQEDDNEHTAPDYLRRVYDEWTEGLAHPEGVIGADPAFESDPSERPPRTNSFVDDEFENFVDDFARPGMAPESTRVAGMSVTPAPTRSAAPGDWPSYNAPSVNGSETPAVVPQQQSNPPAPALSRIPPPSATARTEHPEPQAHSARPEPTAPAEDNGSASDTAATDATSPVEPEIFTVTGRGPIMDLGASGNDSPR</sequence>
<feature type="region of interest" description="Disordered" evidence="1">
    <location>
        <begin position="240"/>
        <end position="405"/>
    </location>
</feature>
<keyword evidence="3" id="KW-1185">Reference proteome</keyword>
<evidence type="ECO:0000313" key="2">
    <source>
        <dbReference type="EMBL" id="MEV0365102.1"/>
    </source>
</evidence>
<feature type="compositionally biased region" description="Basic and acidic residues" evidence="1">
    <location>
        <begin position="393"/>
        <end position="405"/>
    </location>
</feature>
<feature type="compositionally biased region" description="Low complexity" evidence="1">
    <location>
        <begin position="310"/>
        <end position="334"/>
    </location>
</feature>
<feature type="compositionally biased region" description="Low complexity" evidence="1">
    <location>
        <begin position="251"/>
        <end position="281"/>
    </location>
</feature>
<accession>A0ABV3FBN0</accession>
<dbReference type="Proteomes" id="UP001551658">
    <property type="component" value="Unassembled WGS sequence"/>
</dbReference>
<dbReference type="Gene3D" id="1.20.1260.20">
    <property type="entry name" value="PPE superfamily"/>
    <property type="match status" value="1"/>
</dbReference>
<dbReference type="RefSeq" id="WP_357981024.1">
    <property type="nucleotide sequence ID" value="NZ_JBFAIH010000012.1"/>
</dbReference>
<reference evidence="2 3" key="1">
    <citation type="submission" date="2024-06" db="EMBL/GenBank/DDBJ databases">
        <title>The Natural Products Discovery Center: Release of the First 8490 Sequenced Strains for Exploring Actinobacteria Biosynthetic Diversity.</title>
        <authorList>
            <person name="Kalkreuter E."/>
            <person name="Kautsar S.A."/>
            <person name="Yang D."/>
            <person name="Bader C.D."/>
            <person name="Teijaro C.N."/>
            <person name="Fluegel L."/>
            <person name="Davis C.M."/>
            <person name="Simpson J.R."/>
            <person name="Lauterbach L."/>
            <person name="Steele A.D."/>
            <person name="Gui C."/>
            <person name="Meng S."/>
            <person name="Li G."/>
            <person name="Viehrig K."/>
            <person name="Ye F."/>
            <person name="Su P."/>
            <person name="Kiefer A.F."/>
            <person name="Nichols A."/>
            <person name="Cepeda A.J."/>
            <person name="Yan W."/>
            <person name="Fan B."/>
            <person name="Jiang Y."/>
            <person name="Adhikari A."/>
            <person name="Zheng C.-J."/>
            <person name="Schuster L."/>
            <person name="Cowan T.M."/>
            <person name="Smanski M.J."/>
            <person name="Chevrette M.G."/>
            <person name="De Carvalho L.P.S."/>
            <person name="Shen B."/>
        </authorList>
    </citation>
    <scope>NUCLEOTIDE SEQUENCE [LARGE SCALE GENOMIC DNA]</scope>
    <source>
        <strain evidence="2 3">NPDC050671</strain>
    </source>
</reference>
<feature type="compositionally biased region" description="Low complexity" evidence="1">
    <location>
        <begin position="376"/>
        <end position="392"/>
    </location>
</feature>